<evidence type="ECO:0000256" key="8">
    <source>
        <dbReference type="HAMAP-Rule" id="MF_00423"/>
    </source>
</evidence>
<evidence type="ECO:0000256" key="4">
    <source>
        <dbReference type="ARBA" id="ARBA00022898"/>
    </source>
</evidence>
<dbReference type="RefSeq" id="WP_142504609.1">
    <property type="nucleotide sequence ID" value="NZ_FXTI01000002.1"/>
</dbReference>
<evidence type="ECO:0000256" key="9">
    <source>
        <dbReference type="PIRSR" id="PIRSR618319-50"/>
    </source>
</evidence>
<evidence type="ECO:0000256" key="10">
    <source>
        <dbReference type="SAM" id="Coils"/>
    </source>
</evidence>
<name>A0A521BQZ2_9BACL</name>
<dbReference type="AlphaFoldDB" id="A0A521BQZ2"/>
<proteinExistence type="inferred from homology"/>
<dbReference type="GO" id="GO:0001717">
    <property type="term" value="P:conversion of seryl-tRNAsec to selenocys-tRNAsec"/>
    <property type="evidence" value="ECO:0007669"/>
    <property type="project" value="UniProtKB-UniRule"/>
</dbReference>
<comment type="similarity">
    <text evidence="7 8">Belongs to the SelA family.</text>
</comment>
<comment type="pathway">
    <text evidence="8">Aminoacyl-tRNA biosynthesis; selenocysteinyl-tRNA(Sec) biosynthesis; selenocysteinyl-tRNA(Sec) from L-seryl-tRNA(Sec) (bacterial route): step 1/1.</text>
</comment>
<dbReference type="InterPro" id="IPR004534">
    <property type="entry name" value="SelA_trans"/>
</dbReference>
<keyword evidence="4 8" id="KW-0663">Pyridoxal phosphate</keyword>
<comment type="catalytic activity">
    <reaction evidence="8">
        <text>L-seryl-tRNA(Sec) + selenophosphate + H(+) = L-selenocysteinyl-tRNA(Sec) + phosphate</text>
        <dbReference type="Rhea" id="RHEA:22728"/>
        <dbReference type="Rhea" id="RHEA-COMP:9742"/>
        <dbReference type="Rhea" id="RHEA-COMP:9743"/>
        <dbReference type="ChEBI" id="CHEBI:15378"/>
        <dbReference type="ChEBI" id="CHEBI:16144"/>
        <dbReference type="ChEBI" id="CHEBI:43474"/>
        <dbReference type="ChEBI" id="CHEBI:78533"/>
        <dbReference type="ChEBI" id="CHEBI:78573"/>
        <dbReference type="EC" id="2.9.1.1"/>
    </reaction>
</comment>
<sequence>MPTVEQQEALRRLPAVHQLLDRKELSPYLKRLPREWVAQTVRDTLTMKRREILDNLSFREEITESALIAQAIKTLHHLTEPQLRPILNATGIVLHTNLGRAILSEDAVKAVHQVARSASNLEFQLHEGIRGSRYDHVEALLCRLTGAEAAMVVNNNAAAVFHILQTLTKGKDVILSRGQLVEIGGSFRISEIMQESGARLVEVGTTNKTRIQDYEQAVTSETGMVLKVHTSNFRIIGFTQEVPREALTALARNHGIPFYEDLGSGVLYDLKKHGIGKEPTVQECIQAGVDLLSFSGDKLLGGPQAGIIVGKKEWLDRLKKNQLTRSLRVDKFTLAALEATLRHYLNPKEAAQKIPTLRQILRKKTELQEAARQLAHTIQETTKEKLQIEMVSSHSEVGGGSMPEVELPTVCVAIRSHSIPVSQLVQRLRSAPKPVVGRTSQNWLLLDPRTLEENDFPTITESFRYALQT</sequence>
<protein>
    <recommendedName>
        <fullName evidence="8">L-seryl-tRNA(Sec) selenium transferase</fullName>
        <ecNumber evidence="8">2.9.1.1</ecNumber>
    </recommendedName>
    <alternativeName>
        <fullName evidence="8">Selenocysteine synthase</fullName>
        <shortName evidence="8">Sec synthase</shortName>
    </alternativeName>
    <alternativeName>
        <fullName evidence="8">Selenocysteinyl-tRNA(Sec) synthase</fullName>
    </alternativeName>
</protein>
<dbReference type="InterPro" id="IPR015424">
    <property type="entry name" value="PyrdxlP-dep_Trfase"/>
</dbReference>
<dbReference type="PANTHER" id="PTHR32328:SF0">
    <property type="entry name" value="L-SERYL-TRNA(SEC) SELENIUM TRANSFERASE"/>
    <property type="match status" value="1"/>
</dbReference>
<comment type="subcellular location">
    <subcellularLocation>
        <location evidence="8">Cytoplasm</location>
    </subcellularLocation>
</comment>
<keyword evidence="3 8" id="KW-0808">Transferase</keyword>
<evidence type="ECO:0000313" key="12">
    <source>
        <dbReference type="EMBL" id="SMO49587.1"/>
    </source>
</evidence>
<dbReference type="InterPro" id="IPR025862">
    <property type="entry name" value="SelA_trans_N_dom"/>
</dbReference>
<dbReference type="Pfam" id="PF12390">
    <property type="entry name" value="Se-cys_synth_N"/>
    <property type="match status" value="1"/>
</dbReference>
<evidence type="ECO:0000256" key="3">
    <source>
        <dbReference type="ARBA" id="ARBA00022679"/>
    </source>
</evidence>
<keyword evidence="13" id="KW-1185">Reference proteome</keyword>
<keyword evidence="10" id="KW-0175">Coiled coil</keyword>
<dbReference type="EC" id="2.9.1.1" evidence="8"/>
<comment type="function">
    <text evidence="8">Converts seryl-tRNA(Sec) to selenocysteinyl-tRNA(Sec) required for selenoprotein biosynthesis.</text>
</comment>
<dbReference type="GO" id="GO:0001514">
    <property type="term" value="P:selenocysteine incorporation"/>
    <property type="evidence" value="ECO:0007669"/>
    <property type="project" value="UniProtKB-UniRule"/>
</dbReference>
<dbReference type="HAMAP" id="MF_00423">
    <property type="entry name" value="SelA"/>
    <property type="match status" value="1"/>
</dbReference>
<dbReference type="Gene3D" id="3.40.640.10">
    <property type="entry name" value="Type I PLP-dependent aspartate aminotransferase-like (Major domain)"/>
    <property type="match status" value="1"/>
</dbReference>
<dbReference type="NCBIfam" id="TIGR00474">
    <property type="entry name" value="selA"/>
    <property type="match status" value="1"/>
</dbReference>
<gene>
    <name evidence="8" type="primary">selA</name>
    <name evidence="12" type="ORF">SAMN06264849_102321</name>
</gene>
<evidence type="ECO:0000256" key="6">
    <source>
        <dbReference type="ARBA" id="ARBA00023266"/>
    </source>
</evidence>
<evidence type="ECO:0000259" key="11">
    <source>
        <dbReference type="Pfam" id="PF12390"/>
    </source>
</evidence>
<evidence type="ECO:0000256" key="2">
    <source>
        <dbReference type="ARBA" id="ARBA00022490"/>
    </source>
</evidence>
<dbReference type="OrthoDB" id="9787096at2"/>
<evidence type="ECO:0000256" key="5">
    <source>
        <dbReference type="ARBA" id="ARBA00022917"/>
    </source>
</evidence>
<dbReference type="UniPathway" id="UPA00906">
    <property type="reaction ID" value="UER00896"/>
</dbReference>
<keyword evidence="2 8" id="KW-0963">Cytoplasm</keyword>
<comment type="cofactor">
    <cofactor evidence="1 8 9">
        <name>pyridoxal 5'-phosphate</name>
        <dbReference type="ChEBI" id="CHEBI:597326"/>
    </cofactor>
</comment>
<organism evidence="12 13">
    <name type="scientific">Melghirimyces algeriensis</name>
    <dbReference type="NCBI Taxonomy" id="910412"/>
    <lineage>
        <taxon>Bacteria</taxon>
        <taxon>Bacillati</taxon>
        <taxon>Bacillota</taxon>
        <taxon>Bacilli</taxon>
        <taxon>Bacillales</taxon>
        <taxon>Thermoactinomycetaceae</taxon>
        <taxon>Melghirimyces</taxon>
    </lineage>
</organism>
<dbReference type="InterPro" id="IPR015421">
    <property type="entry name" value="PyrdxlP-dep_Trfase_major"/>
</dbReference>
<dbReference type="PANTHER" id="PTHR32328">
    <property type="entry name" value="L-SERYL-TRNA(SEC) SELENIUM TRANSFERASE"/>
    <property type="match status" value="1"/>
</dbReference>
<evidence type="ECO:0000256" key="1">
    <source>
        <dbReference type="ARBA" id="ARBA00001933"/>
    </source>
</evidence>
<dbReference type="EMBL" id="FXTI01000002">
    <property type="protein sequence ID" value="SMO49587.1"/>
    <property type="molecule type" value="Genomic_DNA"/>
</dbReference>
<accession>A0A521BQZ2</accession>
<dbReference type="InterPro" id="IPR018319">
    <property type="entry name" value="SelA-like"/>
</dbReference>
<feature type="coiled-coil region" evidence="10">
    <location>
        <begin position="357"/>
        <end position="384"/>
    </location>
</feature>
<reference evidence="12 13" key="1">
    <citation type="submission" date="2017-05" db="EMBL/GenBank/DDBJ databases">
        <authorList>
            <person name="Varghese N."/>
            <person name="Submissions S."/>
        </authorList>
    </citation>
    <scope>NUCLEOTIDE SEQUENCE [LARGE SCALE GENOMIC DNA]</scope>
    <source>
        <strain evidence="12 13">DSM 45474</strain>
    </source>
</reference>
<evidence type="ECO:0000256" key="7">
    <source>
        <dbReference type="ARBA" id="ARBA00044507"/>
    </source>
</evidence>
<dbReference type="Pfam" id="PF03841">
    <property type="entry name" value="SelA"/>
    <property type="match status" value="1"/>
</dbReference>
<evidence type="ECO:0000313" key="13">
    <source>
        <dbReference type="Proteomes" id="UP000315636"/>
    </source>
</evidence>
<keyword evidence="5 8" id="KW-0648">Protein biosynthesis</keyword>
<dbReference type="GO" id="GO:0004125">
    <property type="term" value="F:L-seryl-tRNA(Sec) selenium transferase activity"/>
    <property type="evidence" value="ECO:0007669"/>
    <property type="project" value="UniProtKB-UniRule"/>
</dbReference>
<keyword evidence="6 8" id="KW-0711">Selenium</keyword>
<dbReference type="GO" id="GO:0005737">
    <property type="term" value="C:cytoplasm"/>
    <property type="evidence" value="ECO:0007669"/>
    <property type="project" value="UniProtKB-SubCell"/>
</dbReference>
<dbReference type="Proteomes" id="UP000315636">
    <property type="component" value="Unassembled WGS sequence"/>
</dbReference>
<dbReference type="SUPFAM" id="SSF53383">
    <property type="entry name" value="PLP-dependent transferases"/>
    <property type="match status" value="1"/>
</dbReference>
<feature type="domain" description="L-seryl-tRNA selenium transferase N-terminal" evidence="11">
    <location>
        <begin position="10"/>
        <end position="46"/>
    </location>
</feature>
<feature type="modified residue" description="N6-(pyridoxal phosphate)lysine" evidence="8 9">
    <location>
        <position position="298"/>
    </location>
</feature>
<dbReference type="Gene3D" id="3.90.1150.180">
    <property type="match status" value="1"/>
</dbReference>